<dbReference type="GO" id="GO:0005634">
    <property type="term" value="C:nucleus"/>
    <property type="evidence" value="ECO:0007669"/>
    <property type="project" value="UniProtKB-SubCell"/>
</dbReference>
<reference evidence="9 10" key="1">
    <citation type="submission" date="2022-05" db="EMBL/GenBank/DDBJ databases">
        <title>A multi-omics perspective on studying reproductive biology in Daphnia sinensis.</title>
        <authorList>
            <person name="Jia J."/>
        </authorList>
    </citation>
    <scope>NUCLEOTIDE SEQUENCE [LARGE SCALE GENOMIC DNA]</scope>
    <source>
        <strain evidence="9 10">WSL</strain>
    </source>
</reference>
<comment type="subcellular location">
    <subcellularLocation>
        <location evidence="1">Nucleus</location>
    </subcellularLocation>
</comment>
<dbReference type="PANTHER" id="PTHR22812">
    <property type="entry name" value="CHROMOBOX PROTEIN"/>
    <property type="match status" value="1"/>
</dbReference>
<dbReference type="FunFam" id="2.40.50.40:FF:000031">
    <property type="entry name" value="Heterochromatin protein 1"/>
    <property type="match status" value="1"/>
</dbReference>
<protein>
    <recommendedName>
        <fullName evidence="6">Heterochromatin protein 1</fullName>
    </recommendedName>
</protein>
<dbReference type="PRINTS" id="PR00504">
    <property type="entry name" value="CHROMODOMAIN"/>
</dbReference>
<evidence type="ECO:0000259" key="8">
    <source>
        <dbReference type="PROSITE" id="PS50013"/>
    </source>
</evidence>
<dbReference type="InterPro" id="IPR023779">
    <property type="entry name" value="Chromodomain_CS"/>
</dbReference>
<dbReference type="PROSITE" id="PS50013">
    <property type="entry name" value="CHROMO_2"/>
    <property type="match status" value="2"/>
</dbReference>
<feature type="region of interest" description="Disordered" evidence="7">
    <location>
        <begin position="77"/>
        <end position="119"/>
    </location>
</feature>
<dbReference type="InterPro" id="IPR008251">
    <property type="entry name" value="Chromo_shadow_dom"/>
</dbReference>
<dbReference type="Pfam" id="PF00385">
    <property type="entry name" value="Chromo"/>
    <property type="match status" value="1"/>
</dbReference>
<feature type="domain" description="Chromo" evidence="8">
    <location>
        <begin position="135"/>
        <end position="195"/>
    </location>
</feature>
<dbReference type="SMART" id="SM00300">
    <property type="entry name" value="ChSh"/>
    <property type="match status" value="1"/>
</dbReference>
<evidence type="ECO:0000256" key="7">
    <source>
        <dbReference type="SAM" id="MobiDB-lite"/>
    </source>
</evidence>
<keyword evidence="10" id="KW-1185">Reference proteome</keyword>
<dbReference type="Gene3D" id="2.40.50.40">
    <property type="match status" value="2"/>
</dbReference>
<sequence>MSRNSKGKKVPNHASTPLSDTDEEEYIVEKILDRREKNGEVEYLLKWTGFSDEDNTWEPKRNLGCYDLIAAFERERNEKEKMKKKHTSIQEKEKHQGLNENHENKQDRLSQDKKAVKKKTKVQMPSLLTGFDRNLEAEKILGATDDSPNGELLFLIKWKSSDDCDLVPASLANKLCPQVVIKFYEKNLYWPNLKSKTSVKN</sequence>
<feature type="compositionally biased region" description="Basic residues" evidence="7">
    <location>
        <begin position="1"/>
        <end position="11"/>
    </location>
</feature>
<evidence type="ECO:0000256" key="4">
    <source>
        <dbReference type="ARBA" id="ARBA00023163"/>
    </source>
</evidence>
<dbReference type="GO" id="GO:0003682">
    <property type="term" value="F:chromatin binding"/>
    <property type="evidence" value="ECO:0007669"/>
    <property type="project" value="UniProtKB-ARBA"/>
</dbReference>
<evidence type="ECO:0000256" key="6">
    <source>
        <dbReference type="ARBA" id="ARBA00073803"/>
    </source>
</evidence>
<dbReference type="InterPro" id="IPR016197">
    <property type="entry name" value="Chromo-like_dom_sf"/>
</dbReference>
<keyword evidence="4" id="KW-0804">Transcription</keyword>
<proteinExistence type="predicted"/>
<accession>A0AAD5LT84</accession>
<organism evidence="9 10">
    <name type="scientific">Daphnia sinensis</name>
    <dbReference type="NCBI Taxonomy" id="1820382"/>
    <lineage>
        <taxon>Eukaryota</taxon>
        <taxon>Metazoa</taxon>
        <taxon>Ecdysozoa</taxon>
        <taxon>Arthropoda</taxon>
        <taxon>Crustacea</taxon>
        <taxon>Branchiopoda</taxon>
        <taxon>Diplostraca</taxon>
        <taxon>Cladocera</taxon>
        <taxon>Anomopoda</taxon>
        <taxon>Daphniidae</taxon>
        <taxon>Daphnia</taxon>
        <taxon>Daphnia similis group</taxon>
    </lineage>
</organism>
<feature type="compositionally biased region" description="Basic and acidic residues" evidence="7">
    <location>
        <begin position="88"/>
        <end position="114"/>
    </location>
</feature>
<dbReference type="InterPro" id="IPR000953">
    <property type="entry name" value="Chromo/chromo_shadow_dom"/>
</dbReference>
<dbReference type="PROSITE" id="PS00598">
    <property type="entry name" value="CHROMO_1"/>
    <property type="match status" value="1"/>
</dbReference>
<dbReference type="SUPFAM" id="SSF54160">
    <property type="entry name" value="Chromo domain-like"/>
    <property type="match status" value="2"/>
</dbReference>
<dbReference type="InterPro" id="IPR017984">
    <property type="entry name" value="Chromo_dom_subgr"/>
</dbReference>
<name>A0AAD5LT84_9CRUS</name>
<keyword evidence="5" id="KW-0539">Nucleus</keyword>
<keyword evidence="3" id="KW-0805">Transcription regulation</keyword>
<comment type="caution">
    <text evidence="9">The sequence shown here is derived from an EMBL/GenBank/DDBJ whole genome shotgun (WGS) entry which is preliminary data.</text>
</comment>
<feature type="region of interest" description="Disordered" evidence="7">
    <location>
        <begin position="1"/>
        <end position="24"/>
    </location>
</feature>
<dbReference type="Pfam" id="PF01393">
    <property type="entry name" value="Chromo_shadow"/>
    <property type="match status" value="1"/>
</dbReference>
<dbReference type="EMBL" id="WJBH02000002">
    <property type="protein sequence ID" value="KAI9563568.1"/>
    <property type="molecule type" value="Genomic_DNA"/>
</dbReference>
<dbReference type="InterPro" id="IPR051219">
    <property type="entry name" value="Heterochromatin_chromo-domain"/>
</dbReference>
<evidence type="ECO:0000313" key="10">
    <source>
        <dbReference type="Proteomes" id="UP000820818"/>
    </source>
</evidence>
<dbReference type="SMART" id="SM00298">
    <property type="entry name" value="CHROMO"/>
    <property type="match status" value="2"/>
</dbReference>
<evidence type="ECO:0000256" key="5">
    <source>
        <dbReference type="ARBA" id="ARBA00023242"/>
    </source>
</evidence>
<dbReference type="FunFam" id="2.40.50.40:FF:000007">
    <property type="entry name" value="Chromobox protein homolog 1"/>
    <property type="match status" value="1"/>
</dbReference>
<gene>
    <name evidence="9" type="ORF">GHT06_011032</name>
</gene>
<dbReference type="InterPro" id="IPR023780">
    <property type="entry name" value="Chromo_domain"/>
</dbReference>
<evidence type="ECO:0000256" key="2">
    <source>
        <dbReference type="ARBA" id="ARBA00022737"/>
    </source>
</evidence>
<dbReference type="GO" id="GO:0000792">
    <property type="term" value="C:heterochromatin"/>
    <property type="evidence" value="ECO:0007669"/>
    <property type="project" value="UniProtKB-ARBA"/>
</dbReference>
<dbReference type="AlphaFoldDB" id="A0AAD5LT84"/>
<evidence type="ECO:0000256" key="3">
    <source>
        <dbReference type="ARBA" id="ARBA00023015"/>
    </source>
</evidence>
<dbReference type="GO" id="GO:0031507">
    <property type="term" value="P:heterochromatin formation"/>
    <property type="evidence" value="ECO:0007669"/>
    <property type="project" value="UniProtKB-ARBA"/>
</dbReference>
<dbReference type="CDD" id="cd00034">
    <property type="entry name" value="CSD"/>
    <property type="match status" value="1"/>
</dbReference>
<keyword evidence="2" id="KW-0677">Repeat</keyword>
<dbReference type="Proteomes" id="UP000820818">
    <property type="component" value="Linkage Group LG2"/>
</dbReference>
<evidence type="ECO:0000313" key="9">
    <source>
        <dbReference type="EMBL" id="KAI9563568.1"/>
    </source>
</evidence>
<feature type="domain" description="Chromo" evidence="8">
    <location>
        <begin position="26"/>
        <end position="84"/>
    </location>
</feature>
<evidence type="ECO:0000256" key="1">
    <source>
        <dbReference type="ARBA" id="ARBA00004123"/>
    </source>
</evidence>